<protein>
    <submittedName>
        <fullName evidence="1">Uncharacterized protein</fullName>
    </submittedName>
</protein>
<keyword evidence="2" id="KW-1185">Reference proteome</keyword>
<comment type="caution">
    <text evidence="1">The sequence shown here is derived from an EMBL/GenBank/DDBJ whole genome shotgun (WGS) entry which is preliminary data.</text>
</comment>
<reference evidence="1" key="1">
    <citation type="submission" date="2023-10" db="EMBL/GenBank/DDBJ databases">
        <authorList>
            <person name="Rodriguez Cubillos JULIANA M."/>
            <person name="De Vega J."/>
        </authorList>
    </citation>
    <scope>NUCLEOTIDE SEQUENCE</scope>
</reference>
<name>A0ACB0LX36_TRIPR</name>
<evidence type="ECO:0000313" key="2">
    <source>
        <dbReference type="Proteomes" id="UP001177021"/>
    </source>
</evidence>
<organism evidence="1 2">
    <name type="scientific">Trifolium pratense</name>
    <name type="common">Red clover</name>
    <dbReference type="NCBI Taxonomy" id="57577"/>
    <lineage>
        <taxon>Eukaryota</taxon>
        <taxon>Viridiplantae</taxon>
        <taxon>Streptophyta</taxon>
        <taxon>Embryophyta</taxon>
        <taxon>Tracheophyta</taxon>
        <taxon>Spermatophyta</taxon>
        <taxon>Magnoliopsida</taxon>
        <taxon>eudicotyledons</taxon>
        <taxon>Gunneridae</taxon>
        <taxon>Pentapetalae</taxon>
        <taxon>rosids</taxon>
        <taxon>fabids</taxon>
        <taxon>Fabales</taxon>
        <taxon>Fabaceae</taxon>
        <taxon>Papilionoideae</taxon>
        <taxon>50 kb inversion clade</taxon>
        <taxon>NPAAA clade</taxon>
        <taxon>Hologalegina</taxon>
        <taxon>IRL clade</taxon>
        <taxon>Trifolieae</taxon>
        <taxon>Trifolium</taxon>
    </lineage>
</organism>
<proteinExistence type="predicted"/>
<evidence type="ECO:0000313" key="1">
    <source>
        <dbReference type="EMBL" id="CAJ2671657.1"/>
    </source>
</evidence>
<dbReference type="Proteomes" id="UP001177021">
    <property type="component" value="Unassembled WGS sequence"/>
</dbReference>
<dbReference type="EMBL" id="CASHSV030000615">
    <property type="protein sequence ID" value="CAJ2671657.1"/>
    <property type="molecule type" value="Genomic_DNA"/>
</dbReference>
<sequence length="69" mass="8446">MRCLVKGIYLYLKMKMNLMKIQYPIQKERKLRWLGIISTDLLMIKDYQRENAKIVAKFTWLKKMAEHKI</sequence>
<accession>A0ACB0LX36</accession>
<gene>
    <name evidence="1" type="ORF">MILVUS5_LOCUS35447</name>
</gene>